<keyword evidence="1" id="KW-1133">Transmembrane helix</keyword>
<evidence type="ECO:0000256" key="1">
    <source>
        <dbReference type="SAM" id="Phobius"/>
    </source>
</evidence>
<comment type="caution">
    <text evidence="2">The sequence shown here is derived from an EMBL/GenBank/DDBJ whole genome shotgun (WGS) entry which is preliminary data.</text>
</comment>
<evidence type="ECO:0000313" key="2">
    <source>
        <dbReference type="EMBL" id="GAG13158.1"/>
    </source>
</evidence>
<gene>
    <name evidence="2" type="ORF">S01H1_39530</name>
</gene>
<organism evidence="2">
    <name type="scientific">marine sediment metagenome</name>
    <dbReference type="NCBI Taxonomy" id="412755"/>
    <lineage>
        <taxon>unclassified sequences</taxon>
        <taxon>metagenomes</taxon>
        <taxon>ecological metagenomes</taxon>
    </lineage>
</organism>
<proteinExistence type="predicted"/>
<dbReference type="AlphaFoldDB" id="X0VKZ4"/>
<sequence>MGVKIIVLWYIGGLFIAGLFLGIGKKFKVKHVFLTALFFCLGAFPILWFNITTGGTTIKVMLQAFFNPT</sequence>
<feature type="non-terminal residue" evidence="2">
    <location>
        <position position="69"/>
    </location>
</feature>
<reference evidence="2" key="1">
    <citation type="journal article" date="2014" name="Front. Microbiol.">
        <title>High frequency of phylogenetically diverse reductive dehalogenase-homologous genes in deep subseafloor sedimentary metagenomes.</title>
        <authorList>
            <person name="Kawai M."/>
            <person name="Futagami T."/>
            <person name="Toyoda A."/>
            <person name="Takaki Y."/>
            <person name="Nishi S."/>
            <person name="Hori S."/>
            <person name="Arai W."/>
            <person name="Tsubouchi T."/>
            <person name="Morono Y."/>
            <person name="Uchiyama I."/>
            <person name="Ito T."/>
            <person name="Fujiyama A."/>
            <person name="Inagaki F."/>
            <person name="Takami H."/>
        </authorList>
    </citation>
    <scope>NUCLEOTIDE SEQUENCE</scope>
    <source>
        <strain evidence="2">Expedition CK06-06</strain>
    </source>
</reference>
<feature type="transmembrane region" description="Helical" evidence="1">
    <location>
        <begin position="31"/>
        <end position="51"/>
    </location>
</feature>
<dbReference type="EMBL" id="BARS01024957">
    <property type="protein sequence ID" value="GAG13158.1"/>
    <property type="molecule type" value="Genomic_DNA"/>
</dbReference>
<keyword evidence="1" id="KW-0812">Transmembrane</keyword>
<protein>
    <submittedName>
        <fullName evidence="2">Uncharacterized protein</fullName>
    </submittedName>
</protein>
<name>X0VKZ4_9ZZZZ</name>
<feature type="transmembrane region" description="Helical" evidence="1">
    <location>
        <begin position="6"/>
        <end position="24"/>
    </location>
</feature>
<keyword evidence="1" id="KW-0472">Membrane</keyword>
<accession>X0VKZ4</accession>